<sequence>MRLSLSSVIRLHPAANRSLAVAQSICRTLWRDLGHESPHAASANPCLTRARSGPLRQEFSVLTRPCKRCYKPLTGPKLQTVCKGHR</sequence>
<reference evidence="1" key="1">
    <citation type="submission" date="2020-02" db="EMBL/GenBank/DDBJ databases">
        <authorList>
            <person name="Meier V. D."/>
        </authorList>
    </citation>
    <scope>NUCLEOTIDE SEQUENCE</scope>
    <source>
        <strain evidence="1">AVDCRST_MAG46</strain>
    </source>
</reference>
<accession>A0A6J4L179</accession>
<proteinExistence type="predicted"/>
<organism evidence="1">
    <name type="scientific">uncultured Nocardioidaceae bacterium</name>
    <dbReference type="NCBI Taxonomy" id="253824"/>
    <lineage>
        <taxon>Bacteria</taxon>
        <taxon>Bacillati</taxon>
        <taxon>Actinomycetota</taxon>
        <taxon>Actinomycetes</taxon>
        <taxon>Propionibacteriales</taxon>
        <taxon>Nocardioidaceae</taxon>
        <taxon>environmental samples</taxon>
    </lineage>
</organism>
<name>A0A6J4L179_9ACTN</name>
<dbReference type="AlphaFoldDB" id="A0A6J4L179"/>
<gene>
    <name evidence="1" type="ORF">AVDCRST_MAG46-772</name>
</gene>
<protein>
    <submittedName>
        <fullName evidence="1">Uncharacterized protein</fullName>
    </submittedName>
</protein>
<evidence type="ECO:0000313" key="1">
    <source>
        <dbReference type="EMBL" id="CAA9320078.1"/>
    </source>
</evidence>
<dbReference type="EMBL" id="CADCUD010000056">
    <property type="protein sequence ID" value="CAA9320078.1"/>
    <property type="molecule type" value="Genomic_DNA"/>
</dbReference>